<dbReference type="SMART" id="SM00028">
    <property type="entry name" value="TPR"/>
    <property type="match status" value="1"/>
</dbReference>
<dbReference type="InterPro" id="IPR019734">
    <property type="entry name" value="TPR_rpt"/>
</dbReference>
<keyword evidence="5" id="KW-1185">Reference proteome</keyword>
<keyword evidence="1" id="KW-0802">TPR repeat</keyword>
<feature type="domain" description="Death" evidence="3">
    <location>
        <begin position="228"/>
        <end position="296"/>
    </location>
</feature>
<evidence type="ECO:0000313" key="5">
    <source>
        <dbReference type="Proteomes" id="UP000001593"/>
    </source>
</evidence>
<dbReference type="EMBL" id="DS469736">
    <property type="protein sequence ID" value="EDO34310.1"/>
    <property type="molecule type" value="Genomic_DNA"/>
</dbReference>
<dbReference type="PROSITE" id="PS50293">
    <property type="entry name" value="TPR_REGION"/>
    <property type="match status" value="1"/>
</dbReference>
<dbReference type="InterPro" id="IPR027417">
    <property type="entry name" value="P-loop_NTPase"/>
</dbReference>
<accession>A7SPQ9</accession>
<dbReference type="SMART" id="SM00005">
    <property type="entry name" value="DEATH"/>
    <property type="match status" value="1"/>
</dbReference>
<organism evidence="4 5">
    <name type="scientific">Nematostella vectensis</name>
    <name type="common">Starlet sea anemone</name>
    <dbReference type="NCBI Taxonomy" id="45351"/>
    <lineage>
        <taxon>Eukaryota</taxon>
        <taxon>Metazoa</taxon>
        <taxon>Cnidaria</taxon>
        <taxon>Anthozoa</taxon>
        <taxon>Hexacorallia</taxon>
        <taxon>Actiniaria</taxon>
        <taxon>Edwardsiidae</taxon>
        <taxon>Nematostella</taxon>
    </lineage>
</organism>
<dbReference type="SUPFAM" id="SSF48452">
    <property type="entry name" value="TPR-like"/>
    <property type="match status" value="1"/>
</dbReference>
<dbReference type="Gene3D" id="1.25.40.10">
    <property type="entry name" value="Tetratricopeptide repeat domain"/>
    <property type="match status" value="1"/>
</dbReference>
<evidence type="ECO:0000259" key="3">
    <source>
        <dbReference type="PROSITE" id="PS50017"/>
    </source>
</evidence>
<proteinExistence type="predicted"/>
<dbReference type="PANTHER" id="PTHR47691">
    <property type="entry name" value="REGULATOR-RELATED"/>
    <property type="match status" value="1"/>
</dbReference>
<dbReference type="STRING" id="45351.A7SPQ9"/>
<evidence type="ECO:0000256" key="1">
    <source>
        <dbReference type="PROSITE-ProRule" id="PRU00339"/>
    </source>
</evidence>
<name>A7SPQ9_NEMVE</name>
<dbReference type="OMA" id="NQATWPD"/>
<dbReference type="Proteomes" id="UP000001593">
    <property type="component" value="Unassembled WGS sequence"/>
</dbReference>
<feature type="region of interest" description="Disordered" evidence="2">
    <location>
        <begin position="314"/>
        <end position="346"/>
    </location>
</feature>
<dbReference type="InterPro" id="IPR000488">
    <property type="entry name" value="Death_dom"/>
</dbReference>
<gene>
    <name evidence="4" type="ORF">NEMVEDRAFT_v1g246634</name>
</gene>
<dbReference type="InterPro" id="IPR011990">
    <property type="entry name" value="TPR-like_helical_dom_sf"/>
</dbReference>
<protein>
    <recommendedName>
        <fullName evidence="3">Death domain-containing protein</fullName>
    </recommendedName>
</protein>
<feature type="domain" description="Death" evidence="3">
    <location>
        <begin position="144"/>
        <end position="209"/>
    </location>
</feature>
<reference evidence="4 5" key="1">
    <citation type="journal article" date="2007" name="Science">
        <title>Sea anemone genome reveals ancestral eumetazoan gene repertoire and genomic organization.</title>
        <authorList>
            <person name="Putnam N.H."/>
            <person name="Srivastava M."/>
            <person name="Hellsten U."/>
            <person name="Dirks B."/>
            <person name="Chapman J."/>
            <person name="Salamov A."/>
            <person name="Terry A."/>
            <person name="Shapiro H."/>
            <person name="Lindquist E."/>
            <person name="Kapitonov V.V."/>
            <person name="Jurka J."/>
            <person name="Genikhovich G."/>
            <person name="Grigoriev I.V."/>
            <person name="Lucas S.M."/>
            <person name="Steele R.E."/>
            <person name="Finnerty J.R."/>
            <person name="Technau U."/>
            <person name="Martindale M.Q."/>
            <person name="Rokhsar D.S."/>
        </authorList>
    </citation>
    <scope>NUCLEOTIDE SEQUENCE [LARGE SCALE GENOMIC DNA]</scope>
    <source>
        <strain evidence="5">CH2 X CH6</strain>
    </source>
</reference>
<dbReference type="GO" id="GO:0007165">
    <property type="term" value="P:signal transduction"/>
    <property type="evidence" value="ECO:0007669"/>
    <property type="project" value="InterPro"/>
</dbReference>
<feature type="compositionally biased region" description="Polar residues" evidence="2">
    <location>
        <begin position="324"/>
        <end position="341"/>
    </location>
</feature>
<dbReference type="Gene3D" id="3.40.50.300">
    <property type="entry name" value="P-loop containing nucleotide triphosphate hydrolases"/>
    <property type="match status" value="1"/>
</dbReference>
<dbReference type="SUPFAM" id="SSF47986">
    <property type="entry name" value="DEATH domain"/>
    <property type="match status" value="3"/>
</dbReference>
<feature type="repeat" description="TPR" evidence="1">
    <location>
        <begin position="998"/>
        <end position="1031"/>
    </location>
</feature>
<sequence length="1132" mass="128956">MASDKAKTSSYVSDLTAVPLQKIVENRPLLDKLRCLDIEYKEKCNWQHLAHSFKVPQDVCKRLSSYHRQSPTKKLFFYLLSYRSDLPISELKQALKNIYRADLLSCIKDLKDDALVSDVITKTSVLETLAIELDVDTMPAPQGNWESLAHEVGIRDHLILAVIRSEYNPAEKLLEYLSSTSPDLAIGTLKAHLKSMNRGDILDLLREHKGILCIMEKVTHSLNNHNGWQILADKLDVPAEVVDGIRPPNERDVHSPSQGLLRFLSRERPHMTAQHLVDNLNEINRADAVWFITTHFSLPIKDETSFRERTASCPALGERHTHSRPTLQTRASTPGTPSLTAEGSAPSILPGLQESHQQDVSICHGRLSQIPFGSHGCNLERKPDIFIGREKAQASLITALLSLEHPMIGVCGVSGFGKTTLCVNASYELIEKGHFVAYVNSRHVHCTDNLAEKILREFGMTGTGSADPVRQAISLLKSFNRDVILIIENVDKMLHLFQREDKVTAIKKESRIKVDESQQILSSSSNFGTMCSKQPESSEKSFLEFITDIATYCPRIKLLVTCWERVDYFNFTVKNIELKPLTLKDSVKLLQVKSEKETGKMMPREQAEKIALYCDGYPLLLCGSSVQDLPELTRNIAPAEVHGMLDSDKKTRKRVDWCFNKIFERMDKDVRRVLVMMSVFPESFTVSDATIVTQGIKAEVVEFCLKKLTNKHCFSRYNPDTNAYTLHSAVRLFGTRKGNDDIYRELYSLSRKRFIEHYIGKLELYDGKYFSKNSQEAVQAYRQAKYNIRQIIEWCVWENKPPLDPALKLQCIDTFIDSALFLIKMMSTEEFRTQFLLLANQCESNAKRQSALFVYQGAMNVISCTCYPNICPTWLLLALHYFEKARELNIETMKCSERWFLRAKVLWLVSRGRCLVRKGNTDIGLQQIEKGLGILRAEDNPKRSKKSTGKDPKDKLLKAVCLAYLAVSIKCRSEAIEILQNKVIHICEQALGAHPVTATMYDYIGMIYYEQGRLNEAFQYLQKALEYRRKVLGEHRDTARTLYELGATLSAQASVMPPEMNQEQNLASLKYLEQALVMQQRVLDTPEEIRITCQELAVVLTALQRYEVAQCYMDKIKECQPKLRKIPQCVIP</sequence>
<dbReference type="PhylomeDB" id="A7SPQ9"/>
<dbReference type="InParanoid" id="A7SPQ9"/>
<dbReference type="HOGENOM" id="CLU_278896_0_0_1"/>
<dbReference type="AlphaFoldDB" id="A7SPQ9"/>
<dbReference type="PROSITE" id="PS50005">
    <property type="entry name" value="TPR"/>
    <property type="match status" value="1"/>
</dbReference>
<evidence type="ECO:0000313" key="4">
    <source>
        <dbReference type="EMBL" id="EDO34310.1"/>
    </source>
</evidence>
<dbReference type="PANTHER" id="PTHR47691:SF3">
    <property type="entry name" value="HTH-TYPE TRANSCRIPTIONAL REGULATOR RV0890C-RELATED"/>
    <property type="match status" value="1"/>
</dbReference>
<dbReference type="PROSITE" id="PS50017">
    <property type="entry name" value="DEATH_DOMAIN"/>
    <property type="match status" value="2"/>
</dbReference>
<dbReference type="SUPFAM" id="SSF52540">
    <property type="entry name" value="P-loop containing nucleoside triphosphate hydrolases"/>
    <property type="match status" value="1"/>
</dbReference>
<dbReference type="Gene3D" id="1.10.533.10">
    <property type="entry name" value="Death Domain, Fas"/>
    <property type="match status" value="3"/>
</dbReference>
<dbReference type="InterPro" id="IPR011029">
    <property type="entry name" value="DEATH-like_dom_sf"/>
</dbReference>
<evidence type="ECO:0000256" key="2">
    <source>
        <dbReference type="SAM" id="MobiDB-lite"/>
    </source>
</evidence>
<dbReference type="Pfam" id="PF13424">
    <property type="entry name" value="TPR_12"/>
    <property type="match status" value="1"/>
</dbReference>